<dbReference type="EMBL" id="QZAA01000065">
    <property type="protein sequence ID" value="RQD77548.1"/>
    <property type="molecule type" value="Genomic_DNA"/>
</dbReference>
<evidence type="ECO:0000313" key="1">
    <source>
        <dbReference type="EMBL" id="RQD77548.1"/>
    </source>
</evidence>
<sequence>MENKVEQFPRPAGPNINEALDNFLEDQGKRLASSTLNQYAVITEFLRECLNSCGYQFLDEEEYTLWKKLSDKRKRKREFSQIFGPDKIPEIIDDFLSYFMLKLFCGKSMIKVSGRVTKRLGLWLKEKKYISNEESFMMVEMGELAVRELPLAKEFEEKLFSLVEKKPLIQEEEKIEDVFLIKEVEGNRVYLTATEVNRGTIAIDLSAELTRLCKPGWLVYLHVSRTSQGWSISMTGGVDPCLGGRI</sequence>
<comment type="caution">
    <text evidence="1">The sequence shown here is derived from an EMBL/GenBank/DDBJ whole genome shotgun (WGS) entry which is preliminary data.</text>
</comment>
<proteinExistence type="predicted"/>
<protein>
    <submittedName>
        <fullName evidence="1">Uncharacterized protein</fullName>
    </submittedName>
</protein>
<organism evidence="1 2">
    <name type="scientific">Candidatus Syntrophonatronum acetioxidans</name>
    <dbReference type="NCBI Taxonomy" id="1795816"/>
    <lineage>
        <taxon>Bacteria</taxon>
        <taxon>Bacillati</taxon>
        <taxon>Bacillota</taxon>
        <taxon>Clostridia</taxon>
        <taxon>Eubacteriales</taxon>
        <taxon>Syntrophomonadaceae</taxon>
        <taxon>Candidatus Syntrophonatronum</taxon>
    </lineage>
</organism>
<evidence type="ECO:0000313" key="2">
    <source>
        <dbReference type="Proteomes" id="UP000285138"/>
    </source>
</evidence>
<dbReference type="Proteomes" id="UP000285138">
    <property type="component" value="Unassembled WGS sequence"/>
</dbReference>
<dbReference type="AlphaFoldDB" id="A0A424YHE8"/>
<reference evidence="1 2" key="1">
    <citation type="submission" date="2018-08" db="EMBL/GenBank/DDBJ databases">
        <title>The metabolism and importance of syntrophic acetate oxidation coupled to methane or sulfide production in haloalkaline environments.</title>
        <authorList>
            <person name="Timmers P.H.A."/>
            <person name="Vavourakis C.D."/>
            <person name="Sorokin D.Y."/>
            <person name="Sinninghe Damste J.S."/>
            <person name="Muyzer G."/>
            <person name="Stams A.J.M."/>
            <person name="Plugge C.M."/>
        </authorList>
    </citation>
    <scope>NUCLEOTIDE SEQUENCE [LARGE SCALE GENOMIC DNA]</scope>
    <source>
        <strain evidence="1">MSAO_Bac1</strain>
    </source>
</reference>
<name>A0A424YHE8_9FIRM</name>
<gene>
    <name evidence="1" type="ORF">D5R97_02105</name>
</gene>
<accession>A0A424YHE8</accession>